<feature type="compositionally biased region" description="Basic residues" evidence="5">
    <location>
        <begin position="120"/>
        <end position="129"/>
    </location>
</feature>
<comment type="caution">
    <text evidence="6">The sequence shown here is derived from an EMBL/GenBank/DDBJ whole genome shotgun (WGS) entry which is preliminary data.</text>
</comment>
<dbReference type="InterPro" id="IPR036521">
    <property type="entry name" value="SRP19-like_sf"/>
</dbReference>
<evidence type="ECO:0000256" key="1">
    <source>
        <dbReference type="ARBA" id="ARBA00004496"/>
    </source>
</evidence>
<dbReference type="SUPFAM" id="SSF69695">
    <property type="entry name" value="SRP19"/>
    <property type="match status" value="1"/>
</dbReference>
<dbReference type="GO" id="GO:0008312">
    <property type="term" value="F:7S RNA binding"/>
    <property type="evidence" value="ECO:0007669"/>
    <property type="project" value="InterPro"/>
</dbReference>
<name>A0A835SET9_9CHLO</name>
<evidence type="ECO:0000313" key="6">
    <source>
        <dbReference type="EMBL" id="KAG2424231.1"/>
    </source>
</evidence>
<feature type="region of interest" description="Disordered" evidence="5">
    <location>
        <begin position="88"/>
        <end position="129"/>
    </location>
</feature>
<evidence type="ECO:0000256" key="4">
    <source>
        <dbReference type="ARBA" id="ARBA00023274"/>
    </source>
</evidence>
<dbReference type="OrthoDB" id="2190947at2759"/>
<dbReference type="GO" id="GO:0006617">
    <property type="term" value="P:SRP-dependent cotranslational protein targeting to membrane, signal sequence recognition"/>
    <property type="evidence" value="ECO:0007669"/>
    <property type="project" value="TreeGrafter"/>
</dbReference>
<dbReference type="PANTHER" id="PTHR17453:SF0">
    <property type="entry name" value="SIGNAL RECOGNITION PARTICLE 19 KDA PROTEIN"/>
    <property type="match status" value="1"/>
</dbReference>
<dbReference type="Proteomes" id="UP000613740">
    <property type="component" value="Unassembled WGS sequence"/>
</dbReference>
<dbReference type="GO" id="GO:0005786">
    <property type="term" value="C:signal recognition particle, endoplasmic reticulum targeting"/>
    <property type="evidence" value="ECO:0007669"/>
    <property type="project" value="UniProtKB-KW"/>
</dbReference>
<gene>
    <name evidence="6" type="ORF">HYH02_015216</name>
</gene>
<keyword evidence="7" id="KW-1185">Reference proteome</keyword>
<dbReference type="PANTHER" id="PTHR17453">
    <property type="entry name" value="SIGNAL RECOGNITION PARTICLE 19 KD PROTEIN"/>
    <property type="match status" value="1"/>
</dbReference>
<dbReference type="EMBL" id="JAEHOD010000127">
    <property type="protein sequence ID" value="KAG2424231.1"/>
    <property type="molecule type" value="Genomic_DNA"/>
</dbReference>
<feature type="compositionally biased region" description="Low complexity" evidence="5">
    <location>
        <begin position="100"/>
        <end position="119"/>
    </location>
</feature>
<keyword evidence="2" id="KW-0963">Cytoplasm</keyword>
<dbReference type="AlphaFoldDB" id="A0A835SET9"/>
<keyword evidence="3" id="KW-0733">Signal recognition particle</keyword>
<protein>
    <recommendedName>
        <fullName evidence="8">Signal recognition particle 19 kDa protein</fullName>
    </recommendedName>
</protein>
<keyword evidence="4" id="KW-0687">Ribonucleoprotein</keyword>
<dbReference type="Pfam" id="PF01922">
    <property type="entry name" value="SRP19"/>
    <property type="match status" value="1"/>
</dbReference>
<evidence type="ECO:0000256" key="5">
    <source>
        <dbReference type="SAM" id="MobiDB-lite"/>
    </source>
</evidence>
<dbReference type="Gene3D" id="3.30.56.30">
    <property type="entry name" value="Signal recognition particle, SRP19-like subunit"/>
    <property type="match status" value="1"/>
</dbReference>
<evidence type="ECO:0000313" key="7">
    <source>
        <dbReference type="Proteomes" id="UP000613740"/>
    </source>
</evidence>
<comment type="subcellular location">
    <subcellularLocation>
        <location evidence="1">Cytoplasm</location>
    </subcellularLocation>
</comment>
<sequence>MGKTITEGRRIPKELAVEEPSVFEMAECCKQLGLEAHPEGKHYPRDWYPKGRLRVALKGADGKPVNPDVPDRRTLLLKLAEMVPKCAGRVNGRPKALVNKPAPDAGASSSSGAGSSKPAPSKKGKKGKK</sequence>
<accession>A0A835SET9</accession>
<evidence type="ECO:0008006" key="8">
    <source>
        <dbReference type="Google" id="ProtNLM"/>
    </source>
</evidence>
<evidence type="ECO:0000256" key="3">
    <source>
        <dbReference type="ARBA" id="ARBA00023135"/>
    </source>
</evidence>
<organism evidence="6 7">
    <name type="scientific">Chlamydomonas schloesseri</name>
    <dbReference type="NCBI Taxonomy" id="2026947"/>
    <lineage>
        <taxon>Eukaryota</taxon>
        <taxon>Viridiplantae</taxon>
        <taxon>Chlorophyta</taxon>
        <taxon>core chlorophytes</taxon>
        <taxon>Chlorophyceae</taxon>
        <taxon>CS clade</taxon>
        <taxon>Chlamydomonadales</taxon>
        <taxon>Chlamydomonadaceae</taxon>
        <taxon>Chlamydomonas</taxon>
    </lineage>
</organism>
<evidence type="ECO:0000256" key="2">
    <source>
        <dbReference type="ARBA" id="ARBA00022490"/>
    </source>
</evidence>
<proteinExistence type="predicted"/>
<dbReference type="InterPro" id="IPR002778">
    <property type="entry name" value="Signal_recog_particle_SRP19"/>
</dbReference>
<reference evidence="6" key="1">
    <citation type="journal article" date="2020" name="bioRxiv">
        <title>Comparative genomics of Chlamydomonas.</title>
        <authorList>
            <person name="Craig R.J."/>
            <person name="Hasan A.R."/>
            <person name="Ness R.W."/>
            <person name="Keightley P.D."/>
        </authorList>
    </citation>
    <scope>NUCLEOTIDE SEQUENCE</scope>
    <source>
        <strain evidence="6">CCAP 11/173</strain>
    </source>
</reference>